<dbReference type="SUPFAM" id="SSF51445">
    <property type="entry name" value="(Trans)glycosidases"/>
    <property type="match status" value="1"/>
</dbReference>
<feature type="domain" description="GH10" evidence="14">
    <location>
        <begin position="65"/>
        <end position="364"/>
    </location>
</feature>
<sequence>MVHFKSNAAVAALCLFAAVSAAPNPPKAAPSPKPYLAAPYLGDLARAAGKKWFGTAADIPGTAEQTDATYLSIFEDAHLFNGATPANMMKYMYTEPEQGVFNYTGGDYFLNIAERTGKIVRCHNLVWVSELPDWVNNGNWTAETLNAVMENHITNLIEHWGDKCYSWDVVNEALNGDGTFSSSIWYDTIGEDYFYNAFAAATKAVKKTGKDIKLYYNDYGLENPGTKTTAAYNLVKELRKRGSKIDGVGLESHFEVGLTPSTADQVAAKQGFIDLGLEVAITELDVRFTQAPYYDLAGEYQQSLDYASAVASCVEVGPKCVGITVWDFVDTYSWVPASFAGQGGATLLNDTYQRKPSWNSVAGALLGWQ</sequence>
<dbReference type="EC" id="3.2.1.8" evidence="12"/>
<dbReference type="Pfam" id="PF00331">
    <property type="entry name" value="Glyco_hydro_10"/>
    <property type="match status" value="1"/>
</dbReference>
<protein>
    <recommendedName>
        <fullName evidence="12">Beta-xylanase</fullName>
        <ecNumber evidence="12">3.2.1.8</ecNumber>
    </recommendedName>
</protein>
<proteinExistence type="inferred from homology"/>
<name>A0A482LNK1_9PEZI</name>
<reference evidence="15" key="1">
    <citation type="submission" date="2018-07" db="EMBL/GenBank/DDBJ databases">
        <title>Novel acidophilic beta-xylanase from Scytalidium candidum 3C with high translgycosylation abilities.</title>
        <authorList>
            <person name="Eneyskaya E.V."/>
            <person name="Bobrov K.S."/>
            <person name="Kashina M.V."/>
            <person name="Borisova A.S."/>
            <person name="Kulminskaya A.A."/>
        </authorList>
    </citation>
    <scope>NUCLEOTIDE SEQUENCE</scope>
    <source>
        <strain evidence="15">3C</strain>
    </source>
</reference>
<evidence type="ECO:0000256" key="13">
    <source>
        <dbReference type="SAM" id="SignalP"/>
    </source>
</evidence>
<evidence type="ECO:0000256" key="10">
    <source>
        <dbReference type="ARBA" id="ARBA00023326"/>
    </source>
</evidence>
<feature type="active site" description="Nucleophile" evidence="11">
    <location>
        <position position="283"/>
    </location>
</feature>
<evidence type="ECO:0000256" key="1">
    <source>
        <dbReference type="ARBA" id="ARBA00000681"/>
    </source>
</evidence>
<feature type="chain" id="PRO_5019755768" description="Beta-xylanase" evidence="13">
    <location>
        <begin position="22"/>
        <end position="369"/>
    </location>
</feature>
<accession>A0A482LNK1</accession>
<evidence type="ECO:0000313" key="15">
    <source>
        <dbReference type="EMBL" id="QBQ52894.1"/>
    </source>
</evidence>
<organism evidence="15">
    <name type="scientific">Scytalidium sp. 'candidum'</name>
    <dbReference type="NCBI Taxonomy" id="2038744"/>
    <lineage>
        <taxon>Eukaryota</taxon>
        <taxon>Fungi</taxon>
        <taxon>Dikarya</taxon>
        <taxon>Ascomycota</taxon>
        <taxon>Pezizomycotina</taxon>
        <taxon>Leotiomycetes</taxon>
        <taxon>Leotiomycetes incertae sedis</taxon>
        <taxon>Scytalidium</taxon>
    </lineage>
</organism>
<keyword evidence="13" id="KW-0732">Signal</keyword>
<dbReference type="PANTHER" id="PTHR31490:SF35">
    <property type="entry name" value="ENDO-1,4-BETA-XYLANASE"/>
    <property type="match status" value="1"/>
</dbReference>
<evidence type="ECO:0000259" key="14">
    <source>
        <dbReference type="PROSITE" id="PS51760"/>
    </source>
</evidence>
<keyword evidence="8 12" id="KW-0119">Carbohydrate metabolism</keyword>
<comment type="pathway">
    <text evidence="3">Glycan degradation; xylan degradation.</text>
</comment>
<dbReference type="PROSITE" id="PS00591">
    <property type="entry name" value="GH10_1"/>
    <property type="match status" value="1"/>
</dbReference>
<keyword evidence="7 12" id="KW-0378">Hydrolase</keyword>
<keyword evidence="9 12" id="KW-0326">Glycosidase</keyword>
<dbReference type="GO" id="GO:0045493">
    <property type="term" value="P:xylan catabolic process"/>
    <property type="evidence" value="ECO:0007669"/>
    <property type="project" value="UniProtKB-KW"/>
</dbReference>
<evidence type="ECO:0000256" key="4">
    <source>
        <dbReference type="ARBA" id="ARBA00007495"/>
    </source>
</evidence>
<comment type="catalytic activity">
    <reaction evidence="1 12">
        <text>Endohydrolysis of (1-&gt;4)-beta-D-xylosidic linkages in xylans.</text>
        <dbReference type="EC" id="3.2.1.8"/>
    </reaction>
</comment>
<comment type="similarity">
    <text evidence="4 12">Belongs to the glycosyl hydrolase 10 (cellulase F) family.</text>
</comment>
<dbReference type="PRINTS" id="PR00134">
    <property type="entry name" value="GLHYDRLASE10"/>
</dbReference>
<keyword evidence="6 15" id="KW-0858">Xylan degradation</keyword>
<evidence type="ECO:0000256" key="11">
    <source>
        <dbReference type="PROSITE-ProRule" id="PRU10061"/>
    </source>
</evidence>
<evidence type="ECO:0000256" key="8">
    <source>
        <dbReference type="ARBA" id="ARBA00023277"/>
    </source>
</evidence>
<dbReference type="GO" id="GO:0005576">
    <property type="term" value="C:extracellular region"/>
    <property type="evidence" value="ECO:0007669"/>
    <property type="project" value="UniProtKB-SubCell"/>
</dbReference>
<evidence type="ECO:0000256" key="12">
    <source>
        <dbReference type="RuleBase" id="RU361174"/>
    </source>
</evidence>
<dbReference type="PROSITE" id="PS51760">
    <property type="entry name" value="GH10_2"/>
    <property type="match status" value="1"/>
</dbReference>
<evidence type="ECO:0000256" key="9">
    <source>
        <dbReference type="ARBA" id="ARBA00023295"/>
    </source>
</evidence>
<dbReference type="GO" id="GO:0031176">
    <property type="term" value="F:endo-1,4-beta-xylanase activity"/>
    <property type="evidence" value="ECO:0007669"/>
    <property type="project" value="UniProtKB-EC"/>
</dbReference>
<evidence type="ECO:0000256" key="3">
    <source>
        <dbReference type="ARBA" id="ARBA00004851"/>
    </source>
</evidence>
<dbReference type="InterPro" id="IPR001000">
    <property type="entry name" value="GH10_dom"/>
</dbReference>
<keyword evidence="5" id="KW-0964">Secreted</keyword>
<evidence type="ECO:0000256" key="7">
    <source>
        <dbReference type="ARBA" id="ARBA00022801"/>
    </source>
</evidence>
<keyword evidence="10 12" id="KW-0624">Polysaccharide degradation</keyword>
<dbReference type="PANTHER" id="PTHR31490">
    <property type="entry name" value="GLYCOSYL HYDROLASE"/>
    <property type="match status" value="1"/>
</dbReference>
<dbReference type="SMART" id="SM00633">
    <property type="entry name" value="Glyco_10"/>
    <property type="match status" value="1"/>
</dbReference>
<evidence type="ECO:0000256" key="2">
    <source>
        <dbReference type="ARBA" id="ARBA00004613"/>
    </source>
</evidence>
<feature type="signal peptide" evidence="13">
    <location>
        <begin position="1"/>
        <end position="21"/>
    </location>
</feature>
<evidence type="ECO:0000256" key="6">
    <source>
        <dbReference type="ARBA" id="ARBA00022651"/>
    </source>
</evidence>
<dbReference type="EMBL" id="MH700177">
    <property type="protein sequence ID" value="QBQ52894.1"/>
    <property type="molecule type" value="Genomic_DNA"/>
</dbReference>
<dbReference type="AlphaFoldDB" id="A0A482LNK1"/>
<dbReference type="InterPro" id="IPR017853">
    <property type="entry name" value="GH"/>
</dbReference>
<dbReference type="Gene3D" id="3.20.20.80">
    <property type="entry name" value="Glycosidases"/>
    <property type="match status" value="1"/>
</dbReference>
<dbReference type="InterPro" id="IPR044846">
    <property type="entry name" value="GH10"/>
</dbReference>
<comment type="subcellular location">
    <subcellularLocation>
        <location evidence="2">Secreted</location>
    </subcellularLocation>
</comment>
<dbReference type="InterPro" id="IPR031158">
    <property type="entry name" value="GH10_AS"/>
</dbReference>
<evidence type="ECO:0000256" key="5">
    <source>
        <dbReference type="ARBA" id="ARBA00022525"/>
    </source>
</evidence>